<dbReference type="PANTHER" id="PTHR36978">
    <property type="entry name" value="P-LOOP CONTAINING NUCLEOTIDE TRIPHOSPHATE HYDROLASE"/>
    <property type="match status" value="1"/>
</dbReference>
<dbReference type="SUPFAM" id="SSF52540">
    <property type="entry name" value="P-loop containing nucleoside triphosphate hydrolases"/>
    <property type="match status" value="1"/>
</dbReference>
<dbReference type="EMBL" id="JAPZBR010000003">
    <property type="protein sequence ID" value="KAJ5357458.1"/>
    <property type="molecule type" value="Genomic_DNA"/>
</dbReference>
<proteinExistence type="predicted"/>
<accession>A0A9W9UU12</accession>
<evidence type="ECO:0000313" key="1">
    <source>
        <dbReference type="EMBL" id="KAJ5357458.1"/>
    </source>
</evidence>
<name>A0A9W9UU12_PENBR</name>
<comment type="caution">
    <text evidence="1">The sequence shown here is derived from an EMBL/GenBank/DDBJ whole genome shotgun (WGS) entry which is preliminary data.</text>
</comment>
<reference evidence="1" key="2">
    <citation type="journal article" date="2023" name="IMA Fungus">
        <title>Comparative genomic study of the Penicillium genus elucidates a diverse pangenome and 15 lateral gene transfer events.</title>
        <authorList>
            <person name="Petersen C."/>
            <person name="Sorensen T."/>
            <person name="Nielsen M.R."/>
            <person name="Sondergaard T.E."/>
            <person name="Sorensen J.L."/>
            <person name="Fitzpatrick D.A."/>
            <person name="Frisvad J.C."/>
            <person name="Nielsen K.L."/>
        </authorList>
    </citation>
    <scope>NUCLEOTIDE SEQUENCE</scope>
    <source>
        <strain evidence="1">IBT 35675</strain>
    </source>
</reference>
<dbReference type="Pfam" id="PF17784">
    <property type="entry name" value="Sulfotransfer_4"/>
    <property type="match status" value="1"/>
</dbReference>
<sequence length="289" mass="32412">MSRKVDLLPAPAKPRPMKVVVASPSRSGTLGLYQAMQILGFKTYHLYECIVAHGLPHMEVFEEAVIAQCNDLSGIKKFTKADYERWLGEYDCLVEVTSHVGTDIIEAYADDPNVKFILTERDSEKWAVSVNNTAGGLLDMPYTFPFVILKYFDATLYRFLAMNETVYRAISKCTRPGEADNIPTLQKHYTDYIEKAKQIIPADRLCLIQLEYGLGWENICPFLGLPIPNEAYPGRNEPEKFKKLVEGFLQPKVTAAFMRLGAVAIPTVGVLCWAAMTYGPSAITLLQSR</sequence>
<gene>
    <name evidence="1" type="ORF">N7541_004616</name>
</gene>
<organism evidence="1 2">
    <name type="scientific">Penicillium brevicompactum</name>
    <dbReference type="NCBI Taxonomy" id="5074"/>
    <lineage>
        <taxon>Eukaryota</taxon>
        <taxon>Fungi</taxon>
        <taxon>Dikarya</taxon>
        <taxon>Ascomycota</taxon>
        <taxon>Pezizomycotina</taxon>
        <taxon>Eurotiomycetes</taxon>
        <taxon>Eurotiomycetidae</taxon>
        <taxon>Eurotiales</taxon>
        <taxon>Aspergillaceae</taxon>
        <taxon>Penicillium</taxon>
    </lineage>
</organism>
<reference evidence="1" key="1">
    <citation type="submission" date="2022-12" db="EMBL/GenBank/DDBJ databases">
        <authorList>
            <person name="Petersen C."/>
        </authorList>
    </citation>
    <scope>NUCLEOTIDE SEQUENCE</scope>
    <source>
        <strain evidence="1">IBT 35675</strain>
    </source>
</reference>
<keyword evidence="2" id="KW-1185">Reference proteome</keyword>
<dbReference type="PANTHER" id="PTHR36978:SF4">
    <property type="entry name" value="P-LOOP CONTAINING NUCLEOSIDE TRIPHOSPHATE HYDROLASE PROTEIN"/>
    <property type="match status" value="1"/>
</dbReference>
<dbReference type="InterPro" id="IPR040632">
    <property type="entry name" value="Sulfotransfer_4"/>
</dbReference>
<evidence type="ECO:0000313" key="2">
    <source>
        <dbReference type="Proteomes" id="UP001148299"/>
    </source>
</evidence>
<dbReference type="Gene3D" id="3.40.50.300">
    <property type="entry name" value="P-loop containing nucleotide triphosphate hydrolases"/>
    <property type="match status" value="1"/>
</dbReference>
<dbReference type="AlphaFoldDB" id="A0A9W9UU12"/>
<protein>
    <submittedName>
        <fullName evidence="1">Uncharacterized protein</fullName>
    </submittedName>
</protein>
<dbReference type="InterPro" id="IPR027417">
    <property type="entry name" value="P-loop_NTPase"/>
</dbReference>
<dbReference type="Proteomes" id="UP001148299">
    <property type="component" value="Unassembled WGS sequence"/>
</dbReference>